<dbReference type="Ensembl" id="ENSMMDT00005026458.1">
    <property type="protein sequence ID" value="ENSMMDP00005025914.1"/>
    <property type="gene ID" value="ENSMMDG00005012412.1"/>
</dbReference>
<accession>A0A667YPV3</accession>
<dbReference type="AlphaFoldDB" id="A0A667YPV3"/>
<organism evidence="1 2">
    <name type="scientific">Myripristis murdjan</name>
    <name type="common">pinecone soldierfish</name>
    <dbReference type="NCBI Taxonomy" id="586833"/>
    <lineage>
        <taxon>Eukaryota</taxon>
        <taxon>Metazoa</taxon>
        <taxon>Chordata</taxon>
        <taxon>Craniata</taxon>
        <taxon>Vertebrata</taxon>
        <taxon>Euteleostomi</taxon>
        <taxon>Actinopterygii</taxon>
        <taxon>Neopterygii</taxon>
        <taxon>Teleostei</taxon>
        <taxon>Neoteleostei</taxon>
        <taxon>Acanthomorphata</taxon>
        <taxon>Holocentriformes</taxon>
        <taxon>Holocentridae</taxon>
        <taxon>Myripristis</taxon>
    </lineage>
</organism>
<evidence type="ECO:0000313" key="1">
    <source>
        <dbReference type="Ensembl" id="ENSMMDP00005025914.1"/>
    </source>
</evidence>
<dbReference type="Proteomes" id="UP000472263">
    <property type="component" value="Chromosome 13"/>
</dbReference>
<evidence type="ECO:0000313" key="2">
    <source>
        <dbReference type="Proteomes" id="UP000472263"/>
    </source>
</evidence>
<dbReference type="GeneTree" id="ENSGT00390000001618"/>
<protein>
    <submittedName>
        <fullName evidence="1">Uncharacterized protein</fullName>
    </submittedName>
</protein>
<name>A0A667YPV3_9TELE</name>
<keyword evidence="2" id="KW-1185">Reference proteome</keyword>
<reference evidence="1" key="3">
    <citation type="submission" date="2025-09" db="UniProtKB">
        <authorList>
            <consortium name="Ensembl"/>
        </authorList>
    </citation>
    <scope>IDENTIFICATION</scope>
</reference>
<sequence length="139" mass="15406">MSLFVYGRHQPPVHSRYGSGRRLHTSKKLSAGFEEQDGHLAQVEVNEMLCLVGHIAAEVPPNNAVPCRVVLLVKLLCNVLLYVVLLHGLGGTVHGVLLHVLRHVCVLDHSFPVSHVVSWEDNTFTRTCCCTEFNTTRGD</sequence>
<reference evidence="1" key="1">
    <citation type="submission" date="2019-06" db="EMBL/GenBank/DDBJ databases">
        <authorList>
            <consortium name="Wellcome Sanger Institute Data Sharing"/>
        </authorList>
    </citation>
    <scope>NUCLEOTIDE SEQUENCE [LARGE SCALE GENOMIC DNA]</scope>
</reference>
<reference evidence="1" key="2">
    <citation type="submission" date="2025-08" db="UniProtKB">
        <authorList>
            <consortium name="Ensembl"/>
        </authorList>
    </citation>
    <scope>IDENTIFICATION</scope>
</reference>
<dbReference type="PANTHER" id="PTHR48424:SF3">
    <property type="entry name" value="DYNEIN LIGHT CHAIN-RELATED"/>
    <property type="match status" value="1"/>
</dbReference>
<dbReference type="InParanoid" id="A0A667YPV3"/>
<proteinExistence type="predicted"/>
<dbReference type="PANTHER" id="PTHR48424">
    <property type="entry name" value="DYNEIN LIGHT CHAIN-RELATED"/>
    <property type="match status" value="1"/>
</dbReference>